<proteinExistence type="predicted"/>
<dbReference type="InterPro" id="IPR040275">
    <property type="entry name" value="At5g39450-like"/>
</dbReference>
<evidence type="ECO:0000313" key="2">
    <source>
        <dbReference type="EMBL" id="WOL18769.1"/>
    </source>
</evidence>
<dbReference type="PANTHER" id="PTHR31370:SF2">
    <property type="entry name" value="OS08G0105100 PROTEIN"/>
    <property type="match status" value="1"/>
</dbReference>
<reference evidence="2 3" key="1">
    <citation type="submission" date="2023-10" db="EMBL/GenBank/DDBJ databases">
        <title>Chromosome-scale genome assembly provides insights into flower coloration mechanisms of Canna indica.</title>
        <authorList>
            <person name="Li C."/>
        </authorList>
    </citation>
    <scope>NUCLEOTIDE SEQUENCE [LARGE SCALE GENOMIC DNA]</scope>
    <source>
        <tissue evidence="2">Flower</tissue>
    </source>
</reference>
<dbReference type="EMBL" id="CP136898">
    <property type="protein sequence ID" value="WOL18769.1"/>
    <property type="molecule type" value="Genomic_DNA"/>
</dbReference>
<dbReference type="InterPro" id="IPR036047">
    <property type="entry name" value="F-box-like_dom_sf"/>
</dbReference>
<dbReference type="PANTHER" id="PTHR31370">
    <property type="entry name" value="F-BOX PROTEIN FAMILY-LIKE"/>
    <property type="match status" value="1"/>
</dbReference>
<accession>A0AAQ3L1D5</accession>
<dbReference type="InterPro" id="IPR001810">
    <property type="entry name" value="F-box_dom"/>
</dbReference>
<name>A0AAQ3L1D5_9LILI</name>
<gene>
    <name evidence="2" type="ORF">Cni_G27566</name>
</gene>
<feature type="domain" description="F-box" evidence="1">
    <location>
        <begin position="14"/>
        <end position="61"/>
    </location>
</feature>
<evidence type="ECO:0000259" key="1">
    <source>
        <dbReference type="PROSITE" id="PS50181"/>
    </source>
</evidence>
<dbReference type="Proteomes" id="UP001327560">
    <property type="component" value="Chromosome 9"/>
</dbReference>
<protein>
    <recommendedName>
        <fullName evidence="1">F-box domain-containing protein</fullName>
    </recommendedName>
</protein>
<keyword evidence="3" id="KW-1185">Reference proteome</keyword>
<evidence type="ECO:0000313" key="3">
    <source>
        <dbReference type="Proteomes" id="UP001327560"/>
    </source>
</evidence>
<dbReference type="AlphaFoldDB" id="A0AAQ3L1D5"/>
<organism evidence="2 3">
    <name type="scientific">Canna indica</name>
    <name type="common">Indian-shot</name>
    <dbReference type="NCBI Taxonomy" id="4628"/>
    <lineage>
        <taxon>Eukaryota</taxon>
        <taxon>Viridiplantae</taxon>
        <taxon>Streptophyta</taxon>
        <taxon>Embryophyta</taxon>
        <taxon>Tracheophyta</taxon>
        <taxon>Spermatophyta</taxon>
        <taxon>Magnoliopsida</taxon>
        <taxon>Liliopsida</taxon>
        <taxon>Zingiberales</taxon>
        <taxon>Cannaceae</taxon>
        <taxon>Canna</taxon>
    </lineage>
</organism>
<dbReference type="Pfam" id="PF00646">
    <property type="entry name" value="F-box"/>
    <property type="match status" value="1"/>
</dbReference>
<dbReference type="Pfam" id="PF12014">
    <property type="entry name" value="Cyclin_D1_bind"/>
    <property type="match status" value="1"/>
</dbReference>
<sequence>MSGEAAAEEEDCGSRLFLSLPDDVMALVSAHLRPGDLCSLALCCRGLRAAVAASEKAWLAQCRRLGPPPHALPLWREGVRSYRALCRFLAAVAPLLGVWVHQNPELGNVVCVLWGFLSVVGVRVIPQELGPLGLDAGPLLWAPVFEILADPDGSPSCFFLHGRGEGGEDCVFPGSVQSIDPSCNVLLLEADAHRKDPVFPPNPPRLPHSRSSSVISDWKDPTFLRKLRRSDTNNPAAAPPSSSFVTFSKLPFSDRRRLLDQVVGRVRLEVPSDLAAVPLFDRCHPCDDADLLASRWSELVKMHKQLGRGRIDRKSVELAPSLGDHKATAYGDWINHQQSTISAKRKAALFSMAAYLRDGLKQFITRSSSTRNGSSWGNSAQKKHAQLLQFLASGDSVGLSLRASQLRLTTYRVWPDMHENWFALYKLPMQVPAAGHEHAGLWGGTFGWPPGRPSEDKPGKALFFLLLSYEEVEGRPLLIATKILEGTHYVLHPNGSAMFVVKADEASADPFPWEVEVKQSYSGEGIASGYGFRYPGYKPGSLFVLQNGLLAFVWKESKSVLTMQRIDLPELLRRGERVQMLPPVANFAYLTESYSNVFAGIQSNSNCSY</sequence>
<dbReference type="PROSITE" id="PS50181">
    <property type="entry name" value="FBOX"/>
    <property type="match status" value="1"/>
</dbReference>
<dbReference type="SUPFAM" id="SSF81383">
    <property type="entry name" value="F-box domain"/>
    <property type="match status" value="1"/>
</dbReference>